<dbReference type="Pfam" id="PF12831">
    <property type="entry name" value="FAD_oxidored"/>
    <property type="match status" value="1"/>
</dbReference>
<proteinExistence type="predicted"/>
<evidence type="ECO:0008006" key="2">
    <source>
        <dbReference type="Google" id="ProtNLM"/>
    </source>
</evidence>
<name>X1JZH3_9ZZZZ</name>
<protein>
    <recommendedName>
        <fullName evidence="2">FAD dependent oxidoreductase domain-containing protein</fullName>
    </recommendedName>
</protein>
<gene>
    <name evidence="1" type="ORF">S03H2_61860</name>
</gene>
<evidence type="ECO:0000313" key="1">
    <source>
        <dbReference type="EMBL" id="GAH86830.1"/>
    </source>
</evidence>
<reference evidence="1" key="1">
    <citation type="journal article" date="2014" name="Front. Microbiol.">
        <title>High frequency of phylogenetically diverse reductive dehalogenase-homologous genes in deep subseafloor sedimentary metagenomes.</title>
        <authorList>
            <person name="Kawai M."/>
            <person name="Futagami T."/>
            <person name="Toyoda A."/>
            <person name="Takaki Y."/>
            <person name="Nishi S."/>
            <person name="Hori S."/>
            <person name="Arai W."/>
            <person name="Tsubouchi T."/>
            <person name="Morono Y."/>
            <person name="Uchiyama I."/>
            <person name="Ito T."/>
            <person name="Fujiyama A."/>
            <person name="Inagaki F."/>
            <person name="Takami H."/>
        </authorList>
    </citation>
    <scope>NUCLEOTIDE SEQUENCE</scope>
    <source>
        <strain evidence="1">Expedition CK06-06</strain>
    </source>
</reference>
<dbReference type="InterPro" id="IPR036188">
    <property type="entry name" value="FAD/NAD-bd_sf"/>
</dbReference>
<comment type="caution">
    <text evidence="1">The sequence shown here is derived from an EMBL/GenBank/DDBJ whole genome shotgun (WGS) entry which is preliminary data.</text>
</comment>
<sequence>TGCLGGMGTSGLVTAFDPMADGKRMLVGGFMREVVETMYKRQFLKPGIDPNAWRKNYHNWTQFQVEGYKLVLDEFVRKAGVEVRFFTRVIDADADPQQGKVSGVVLQNIEGYRFVRAGTYIDATGDAVLADLCGAACREAGRDTPAPMPATLCSLHAGIDWSRMGNQYSALKKALADGHFTQPDRHFPGMSQVDQSVGYLNGGHLFHMNALKCKDLSDGVMLGRRIVQEYVAFYR</sequence>
<dbReference type="EMBL" id="BARU01039966">
    <property type="protein sequence ID" value="GAH86830.1"/>
    <property type="molecule type" value="Genomic_DNA"/>
</dbReference>
<organism evidence="1">
    <name type="scientific">marine sediment metagenome</name>
    <dbReference type="NCBI Taxonomy" id="412755"/>
    <lineage>
        <taxon>unclassified sequences</taxon>
        <taxon>metagenomes</taxon>
        <taxon>ecological metagenomes</taxon>
    </lineage>
</organism>
<feature type="non-terminal residue" evidence="1">
    <location>
        <position position="1"/>
    </location>
</feature>
<dbReference type="SUPFAM" id="SSF51905">
    <property type="entry name" value="FAD/NAD(P)-binding domain"/>
    <property type="match status" value="1"/>
</dbReference>
<dbReference type="AlphaFoldDB" id="X1JZH3"/>
<accession>X1JZH3</accession>
<feature type="non-terminal residue" evidence="1">
    <location>
        <position position="235"/>
    </location>
</feature>